<dbReference type="Pfam" id="PF01025">
    <property type="entry name" value="GrpE"/>
    <property type="match status" value="1"/>
</dbReference>
<evidence type="ECO:0000256" key="1">
    <source>
        <dbReference type="ARBA" id="ARBA00004496"/>
    </source>
</evidence>
<dbReference type="RefSeq" id="WP_093308553.1">
    <property type="nucleotide sequence ID" value="NZ_FNYH01000002.1"/>
</dbReference>
<evidence type="ECO:0000256" key="8">
    <source>
        <dbReference type="ARBA" id="ARBA00072274"/>
    </source>
</evidence>
<dbReference type="FunFam" id="2.30.22.10:FF:000001">
    <property type="entry name" value="Protein GrpE"/>
    <property type="match status" value="1"/>
</dbReference>
<evidence type="ECO:0000256" key="2">
    <source>
        <dbReference type="ARBA" id="ARBA00009054"/>
    </source>
</evidence>
<evidence type="ECO:0000256" key="6">
    <source>
        <dbReference type="ARBA" id="ARBA00023186"/>
    </source>
</evidence>
<feature type="region of interest" description="Disordered" evidence="13">
    <location>
        <begin position="1"/>
        <end position="44"/>
    </location>
</feature>
<keyword evidence="5 10" id="KW-0346">Stress response</keyword>
<dbReference type="GO" id="GO:0051082">
    <property type="term" value="F:unfolded protein binding"/>
    <property type="evidence" value="ECO:0007669"/>
    <property type="project" value="TreeGrafter"/>
</dbReference>
<protein>
    <recommendedName>
        <fullName evidence="8 10">Protein GrpE</fullName>
    </recommendedName>
    <alternativeName>
        <fullName evidence="9 10">HSP-70 cofactor</fullName>
    </alternativeName>
</protein>
<organism evidence="14 15">
    <name type="scientific">Allopseudospirillum japonicum</name>
    <dbReference type="NCBI Taxonomy" id="64971"/>
    <lineage>
        <taxon>Bacteria</taxon>
        <taxon>Pseudomonadati</taxon>
        <taxon>Pseudomonadota</taxon>
        <taxon>Gammaproteobacteria</taxon>
        <taxon>Oceanospirillales</taxon>
        <taxon>Oceanospirillaceae</taxon>
        <taxon>Allopseudospirillum</taxon>
    </lineage>
</organism>
<dbReference type="GO" id="GO:0042803">
    <property type="term" value="F:protein homodimerization activity"/>
    <property type="evidence" value="ECO:0007669"/>
    <property type="project" value="InterPro"/>
</dbReference>
<dbReference type="InterPro" id="IPR009012">
    <property type="entry name" value="GrpE_head"/>
</dbReference>
<evidence type="ECO:0000256" key="5">
    <source>
        <dbReference type="ARBA" id="ARBA00023016"/>
    </source>
</evidence>
<keyword evidence="15" id="KW-1185">Reference proteome</keyword>
<evidence type="ECO:0000313" key="14">
    <source>
        <dbReference type="EMBL" id="SEI47205.1"/>
    </source>
</evidence>
<accession>A0A1H6R6F3</accession>
<keyword evidence="4 10" id="KW-0963">Cytoplasm</keyword>
<evidence type="ECO:0000256" key="12">
    <source>
        <dbReference type="RuleBase" id="RU004478"/>
    </source>
</evidence>
<evidence type="ECO:0000256" key="9">
    <source>
        <dbReference type="ARBA" id="ARBA00076414"/>
    </source>
</evidence>
<dbReference type="PROSITE" id="PS01071">
    <property type="entry name" value="GRPE"/>
    <property type="match status" value="1"/>
</dbReference>
<dbReference type="NCBIfam" id="NF010738">
    <property type="entry name" value="PRK14140.1"/>
    <property type="match status" value="1"/>
</dbReference>
<dbReference type="Gene3D" id="2.30.22.10">
    <property type="entry name" value="Head domain of nucleotide exchange factor GrpE"/>
    <property type="match status" value="1"/>
</dbReference>
<dbReference type="NCBIfam" id="NF010737">
    <property type="entry name" value="PRK14139.1"/>
    <property type="match status" value="1"/>
</dbReference>
<dbReference type="STRING" id="64971.SAMN05421831_102214"/>
<dbReference type="GO" id="GO:0005829">
    <property type="term" value="C:cytosol"/>
    <property type="evidence" value="ECO:0007669"/>
    <property type="project" value="TreeGrafter"/>
</dbReference>
<gene>
    <name evidence="10" type="primary">grpE</name>
    <name evidence="14" type="ORF">SAMN05421831_102214</name>
</gene>
<evidence type="ECO:0000256" key="11">
    <source>
        <dbReference type="RuleBase" id="RU000639"/>
    </source>
</evidence>
<dbReference type="HAMAP" id="MF_01151">
    <property type="entry name" value="GrpE"/>
    <property type="match status" value="1"/>
</dbReference>
<dbReference type="AlphaFoldDB" id="A0A1H6R6F3"/>
<dbReference type="EMBL" id="FNYH01000002">
    <property type="protein sequence ID" value="SEI47205.1"/>
    <property type="molecule type" value="Genomic_DNA"/>
</dbReference>
<reference evidence="15" key="1">
    <citation type="submission" date="2016-10" db="EMBL/GenBank/DDBJ databases">
        <authorList>
            <person name="Varghese N."/>
            <person name="Submissions S."/>
        </authorList>
    </citation>
    <scope>NUCLEOTIDE SEQUENCE [LARGE SCALE GENOMIC DNA]</scope>
    <source>
        <strain evidence="15">DSM 7165</strain>
    </source>
</reference>
<evidence type="ECO:0000313" key="15">
    <source>
        <dbReference type="Proteomes" id="UP000242999"/>
    </source>
</evidence>
<dbReference type="OrthoDB" id="9789811at2"/>
<evidence type="ECO:0000256" key="13">
    <source>
        <dbReference type="SAM" id="MobiDB-lite"/>
    </source>
</evidence>
<comment type="subcellular location">
    <subcellularLocation>
        <location evidence="1 10">Cytoplasm</location>
    </subcellularLocation>
</comment>
<dbReference type="GO" id="GO:0006457">
    <property type="term" value="P:protein folding"/>
    <property type="evidence" value="ECO:0007669"/>
    <property type="project" value="InterPro"/>
</dbReference>
<dbReference type="Gene3D" id="3.90.20.20">
    <property type="match status" value="1"/>
</dbReference>
<name>A0A1H6R6F3_9GAMM</name>
<dbReference type="PRINTS" id="PR00773">
    <property type="entry name" value="GRPEPROTEIN"/>
</dbReference>
<dbReference type="CDD" id="cd00446">
    <property type="entry name" value="GrpE"/>
    <property type="match status" value="1"/>
</dbReference>
<feature type="compositionally biased region" description="Low complexity" evidence="13">
    <location>
        <begin position="1"/>
        <end position="14"/>
    </location>
</feature>
<comment type="subunit">
    <text evidence="3 10">Homodimer.</text>
</comment>
<dbReference type="Proteomes" id="UP000242999">
    <property type="component" value="Unassembled WGS sequence"/>
</dbReference>
<feature type="compositionally biased region" description="Polar residues" evidence="13">
    <location>
        <begin position="21"/>
        <end position="40"/>
    </location>
</feature>
<sequence>MSTQDTQSQQQETQNPELEPQTETLEASTSDTSDVSTHIQTLEDELAHTKDQLLRAAAEMQNVRRRAEQDVEKAHKFGLDKFARELLTVVDSLEKALENAPQEASEAEQSWREGVEMTLKLLLDTLKKFGVEQIDPMGAPFDPQVHEAMSLVPNPNVEPNTVMAVMQKGYTLHERLLRPAMVMVSSG</sequence>
<comment type="similarity">
    <text evidence="2 10 12">Belongs to the GrpE family.</text>
</comment>
<comment type="function">
    <text evidence="7 10 11">Participates actively in the response to hyperosmotic and heat shock by preventing the aggregation of stress-denatured proteins, in association with DnaK and GrpE. It is the nucleotide exchange factor for DnaK and may function as a thermosensor. Unfolded proteins bind initially to DnaJ; upon interaction with the DnaJ-bound protein, DnaK hydrolyzes its bound ATP, resulting in the formation of a stable complex. GrpE releases ADP from DnaK; ATP binding to DnaK triggers the release of the substrate protein, thus completing the reaction cycle. Several rounds of ATP-dependent interactions between DnaJ, DnaK and GrpE are required for fully efficient folding.</text>
</comment>
<dbReference type="InterPro" id="IPR013805">
    <property type="entry name" value="GrpE_CC"/>
</dbReference>
<dbReference type="PANTHER" id="PTHR21237:SF23">
    <property type="entry name" value="GRPE PROTEIN HOMOLOG, MITOCHONDRIAL"/>
    <property type="match status" value="1"/>
</dbReference>
<keyword evidence="6 10" id="KW-0143">Chaperone</keyword>
<dbReference type="PANTHER" id="PTHR21237">
    <property type="entry name" value="GRPE PROTEIN"/>
    <property type="match status" value="1"/>
</dbReference>
<evidence type="ECO:0000256" key="4">
    <source>
        <dbReference type="ARBA" id="ARBA00022490"/>
    </source>
</evidence>
<dbReference type="NCBIfam" id="NF010748">
    <property type="entry name" value="PRK14150.1"/>
    <property type="match status" value="1"/>
</dbReference>
<evidence type="ECO:0000256" key="3">
    <source>
        <dbReference type="ARBA" id="ARBA00011738"/>
    </source>
</evidence>
<dbReference type="GO" id="GO:0051087">
    <property type="term" value="F:protein-folding chaperone binding"/>
    <property type="evidence" value="ECO:0007669"/>
    <property type="project" value="InterPro"/>
</dbReference>
<dbReference type="GO" id="GO:0000774">
    <property type="term" value="F:adenyl-nucleotide exchange factor activity"/>
    <property type="evidence" value="ECO:0007669"/>
    <property type="project" value="InterPro"/>
</dbReference>
<evidence type="ECO:0000256" key="10">
    <source>
        <dbReference type="HAMAP-Rule" id="MF_01151"/>
    </source>
</evidence>
<dbReference type="InterPro" id="IPR000740">
    <property type="entry name" value="GrpE"/>
</dbReference>
<evidence type="ECO:0000256" key="7">
    <source>
        <dbReference type="ARBA" id="ARBA00053401"/>
    </source>
</evidence>
<proteinExistence type="inferred from homology"/>
<dbReference type="SUPFAM" id="SSF58014">
    <property type="entry name" value="Coiled-coil domain of nucleotide exchange factor GrpE"/>
    <property type="match status" value="1"/>
</dbReference>
<dbReference type="SUPFAM" id="SSF51064">
    <property type="entry name" value="Head domain of nucleotide exchange factor GrpE"/>
    <property type="match status" value="1"/>
</dbReference>